<dbReference type="EMBL" id="CP002902">
    <property type="protein sequence ID" value="AEJ42411.1"/>
    <property type="molecule type" value="Genomic_DNA"/>
</dbReference>
<sequence>MFSMPAKMAAVNFPPAMMMGMRMSHAITTFRILLYTFVCDLTRLIRKCQLSSAYAVVCRDR</sequence>
<reference evidence="2" key="2">
    <citation type="submission" date="2011-06" db="EMBL/GenBank/DDBJ databases">
        <title>The complete genome sequence of Alicyclobacillus acidocaldarius sp. Tc-4-1.</title>
        <authorList>
            <person name="Chen Y."/>
            <person name="He Y."/>
            <person name="Dong Z."/>
            <person name="Hu S."/>
        </authorList>
    </citation>
    <scope>NUCLEOTIDE SEQUENCE [LARGE SCALE GENOMIC DNA]</scope>
    <source>
        <strain evidence="2">Tc-4-1</strain>
    </source>
</reference>
<dbReference type="Proteomes" id="UP000000292">
    <property type="component" value="Chromosome"/>
</dbReference>
<reference evidence="1 2" key="1">
    <citation type="journal article" date="2011" name="J. Bacteriol.">
        <title>Complete Genome Sequence of Alicyclobacillus acidocaldarius Strain Tc-4-1.</title>
        <authorList>
            <person name="Chen Y."/>
            <person name="He Y."/>
            <person name="Zhang B."/>
            <person name="Yang J."/>
            <person name="Li W."/>
            <person name="Dong Z."/>
            <person name="Hu S."/>
        </authorList>
    </citation>
    <scope>NUCLEOTIDE SEQUENCE [LARGE SCALE GENOMIC DNA]</scope>
    <source>
        <strain evidence="1 2">Tc-4-1</strain>
    </source>
</reference>
<accession>F8IL32</accession>
<dbReference type="KEGG" id="aad:TC41_0445"/>
<protein>
    <submittedName>
        <fullName evidence="1">Uncharacterized protein</fullName>
    </submittedName>
</protein>
<dbReference type="HOGENOM" id="CLU_2912182_0_0_9"/>
<proteinExistence type="predicted"/>
<dbReference type="AlphaFoldDB" id="F8IL32"/>
<dbReference type="STRING" id="1048834.TC41_0445"/>
<organism evidence="1 2">
    <name type="scientific">Alicyclobacillus acidocaldarius (strain Tc-4-1)</name>
    <name type="common">Bacillus acidocaldarius</name>
    <dbReference type="NCBI Taxonomy" id="1048834"/>
    <lineage>
        <taxon>Bacteria</taxon>
        <taxon>Bacillati</taxon>
        <taxon>Bacillota</taxon>
        <taxon>Bacilli</taxon>
        <taxon>Bacillales</taxon>
        <taxon>Alicyclobacillaceae</taxon>
        <taxon>Alicyclobacillus</taxon>
    </lineage>
</organism>
<name>F8IL32_ALIAT</name>
<evidence type="ECO:0000313" key="2">
    <source>
        <dbReference type="Proteomes" id="UP000000292"/>
    </source>
</evidence>
<evidence type="ECO:0000313" key="1">
    <source>
        <dbReference type="EMBL" id="AEJ42411.1"/>
    </source>
</evidence>
<gene>
    <name evidence="1" type="ordered locus">TC41_0445</name>
</gene>